<accession>A0ABV0UHL1</accession>
<evidence type="ECO:0000313" key="1">
    <source>
        <dbReference type="EMBL" id="MEQ2244630.1"/>
    </source>
</evidence>
<reference evidence="1 2" key="1">
    <citation type="submission" date="2021-06" db="EMBL/GenBank/DDBJ databases">
        <authorList>
            <person name="Palmer J.M."/>
        </authorList>
    </citation>
    <scope>NUCLEOTIDE SEQUENCE [LARGE SCALE GENOMIC DNA]</scope>
    <source>
        <strain evidence="2">if_2019</strain>
        <tissue evidence="1">Muscle</tissue>
    </source>
</reference>
<organism evidence="1 2">
    <name type="scientific">Ilyodon furcidens</name>
    <name type="common">goldbreast splitfin</name>
    <dbReference type="NCBI Taxonomy" id="33524"/>
    <lineage>
        <taxon>Eukaryota</taxon>
        <taxon>Metazoa</taxon>
        <taxon>Chordata</taxon>
        <taxon>Craniata</taxon>
        <taxon>Vertebrata</taxon>
        <taxon>Euteleostomi</taxon>
        <taxon>Actinopterygii</taxon>
        <taxon>Neopterygii</taxon>
        <taxon>Teleostei</taxon>
        <taxon>Neoteleostei</taxon>
        <taxon>Acanthomorphata</taxon>
        <taxon>Ovalentaria</taxon>
        <taxon>Atherinomorphae</taxon>
        <taxon>Cyprinodontiformes</taxon>
        <taxon>Goodeidae</taxon>
        <taxon>Ilyodon</taxon>
    </lineage>
</organism>
<name>A0ABV0UHL1_9TELE</name>
<dbReference type="Proteomes" id="UP001482620">
    <property type="component" value="Unassembled WGS sequence"/>
</dbReference>
<proteinExistence type="predicted"/>
<sequence length="72" mass="7924">MATNYEPIYGLSEDEHETRVLRVKVIAGIDLAKKDIIGARKDTPLNVQVCASSSTLAAPLRPDRTEETLNEV</sequence>
<protein>
    <submittedName>
        <fullName evidence="1">Uncharacterized protein</fullName>
    </submittedName>
</protein>
<keyword evidence="2" id="KW-1185">Reference proteome</keyword>
<dbReference type="EMBL" id="JAHRIQ010071430">
    <property type="protein sequence ID" value="MEQ2244630.1"/>
    <property type="molecule type" value="Genomic_DNA"/>
</dbReference>
<gene>
    <name evidence="1" type="ORF">ILYODFUR_019242</name>
</gene>
<comment type="caution">
    <text evidence="1">The sequence shown here is derived from an EMBL/GenBank/DDBJ whole genome shotgun (WGS) entry which is preliminary data.</text>
</comment>
<evidence type="ECO:0000313" key="2">
    <source>
        <dbReference type="Proteomes" id="UP001482620"/>
    </source>
</evidence>